<dbReference type="Gene3D" id="3.40.50.1240">
    <property type="entry name" value="Phosphoglycerate mutase-like"/>
    <property type="match status" value="1"/>
</dbReference>
<accession>A0A0G9JVI1</accession>
<evidence type="ECO:0000313" key="1">
    <source>
        <dbReference type="EMBL" id="KLD98283.1"/>
    </source>
</evidence>
<name>A0A0G9JVI1_9BACT</name>
<dbReference type="InterPro" id="IPR029033">
    <property type="entry name" value="His_PPase_superfam"/>
</dbReference>
<comment type="caution">
    <text evidence="1">The sequence shown here is derived from an EMBL/GenBank/DDBJ whole genome shotgun (WGS) entry which is preliminary data.</text>
</comment>
<dbReference type="Proteomes" id="UP000035514">
    <property type="component" value="Unassembled WGS sequence"/>
</dbReference>
<reference evidence="1" key="1">
    <citation type="submission" date="2014-01" db="EMBL/GenBank/DDBJ databases">
        <title>Development of a Comparative Genomic Fingerprinting Assay for High Resolution Genotyping of Arcobacter butzleri.</title>
        <authorList>
            <person name="Webb A.L."/>
            <person name="Inglis G.D."/>
            <person name="Kruczkiewicz P."/>
            <person name="Selinger L.B."/>
            <person name="Taboada E.N."/>
        </authorList>
    </citation>
    <scope>NUCLEOTIDE SEQUENCE [LARGE SCALE GENOMIC DNA]</scope>
    <source>
        <strain evidence="1">L348</strain>
    </source>
</reference>
<dbReference type="PATRIC" id="fig|1447256.3.peg.1769"/>
<organism evidence="1">
    <name type="scientific">Aliarcobacter butzleri L348</name>
    <dbReference type="NCBI Taxonomy" id="1447256"/>
    <lineage>
        <taxon>Bacteria</taxon>
        <taxon>Pseudomonadati</taxon>
        <taxon>Campylobacterota</taxon>
        <taxon>Epsilonproteobacteria</taxon>
        <taxon>Campylobacterales</taxon>
        <taxon>Arcobacteraceae</taxon>
        <taxon>Aliarcobacter</taxon>
    </lineage>
</organism>
<evidence type="ECO:0008006" key="2">
    <source>
        <dbReference type="Google" id="ProtNLM"/>
    </source>
</evidence>
<sequence length="55" mass="6461">MKKLVLIRHAKSDWSNPFLDDFLRPLNKRGVHISEYSDRNAGVQPDTFAMRFSRV</sequence>
<dbReference type="AlphaFoldDB" id="A0A0G9JVI1"/>
<dbReference type="EMBL" id="JAIQ01000128">
    <property type="protein sequence ID" value="KLD98283.1"/>
    <property type="molecule type" value="Genomic_DNA"/>
</dbReference>
<gene>
    <name evidence="1" type="ORF">AA20_09050</name>
</gene>
<protein>
    <recommendedName>
        <fullName evidence="2">Phosphohistidine phosphatase</fullName>
    </recommendedName>
</protein>
<proteinExistence type="predicted"/>
<dbReference type="SUPFAM" id="SSF53254">
    <property type="entry name" value="Phosphoglycerate mutase-like"/>
    <property type="match status" value="1"/>
</dbReference>